<dbReference type="AlphaFoldDB" id="A0A1G9TFG1"/>
<keyword evidence="3" id="KW-1185">Reference proteome</keyword>
<proteinExistence type="predicted"/>
<feature type="transmembrane region" description="Helical" evidence="1">
    <location>
        <begin position="329"/>
        <end position="348"/>
    </location>
</feature>
<dbReference type="InterPro" id="IPR007272">
    <property type="entry name" value="Sulf_transp_TsuA/YedE"/>
</dbReference>
<accession>A0A1G9TFG1</accession>
<evidence type="ECO:0000313" key="2">
    <source>
        <dbReference type="EMBL" id="SDM46466.1"/>
    </source>
</evidence>
<protein>
    <submittedName>
        <fullName evidence="2">Uncharacterized protein</fullName>
    </submittedName>
</protein>
<feature type="transmembrane region" description="Helical" evidence="1">
    <location>
        <begin position="188"/>
        <end position="206"/>
    </location>
</feature>
<dbReference type="STRING" id="321763.SAMN04488692_1392"/>
<feature type="transmembrane region" description="Helical" evidence="1">
    <location>
        <begin position="86"/>
        <end position="104"/>
    </location>
</feature>
<dbReference type="Proteomes" id="UP000199476">
    <property type="component" value="Unassembled WGS sequence"/>
</dbReference>
<keyword evidence="1" id="KW-0472">Membrane</keyword>
<gene>
    <name evidence="2" type="ORF">SAMN04488692_1392</name>
</gene>
<dbReference type="NCBIfam" id="TIGR04112">
    <property type="entry name" value="seleno_YedE"/>
    <property type="match status" value="1"/>
</dbReference>
<dbReference type="Pfam" id="PF04143">
    <property type="entry name" value="Sulf_transp"/>
    <property type="match status" value="1"/>
</dbReference>
<dbReference type="OrthoDB" id="3190590at2"/>
<dbReference type="InterPro" id="IPR026366">
    <property type="entry name" value="Seleno_YedE"/>
</dbReference>
<sequence>MDNRKFIILSGGIIGILASLLVYLGNPSNMGICMACFYRDIAGGLGLHRADIVQNLRPEIVGFVLGGFVLAKSRGELKPRTGSNPLLRFLLGAFMAIGALVFLGCPWRMILRLSGGDLTALGGLFGYIAGIYIGVVFLRKGFSLGRAHYDLEPASGYVIPLIFLGVMVLRLAGPEFIFLSEAGPGSEFAPVSAALLAGLVVGGLAQRSRICTAGAIRDMFLIGDNHLLNGIIMIFLLALAGNLVLGQFTLGFADQPVAHNEFTWNFLGMVIVGITAVMLGGCPLRQTILASEGDMDAGLVIFGLIVGAAFSHNFGLAASPEGVAFNGRLAAVLILLAILIIGVVNIRWNRK</sequence>
<feature type="transmembrane region" description="Helical" evidence="1">
    <location>
        <begin position="262"/>
        <end position="284"/>
    </location>
</feature>
<feature type="transmembrane region" description="Helical" evidence="1">
    <location>
        <begin position="154"/>
        <end position="173"/>
    </location>
</feature>
<feature type="transmembrane region" description="Helical" evidence="1">
    <location>
        <begin position="6"/>
        <end position="24"/>
    </location>
</feature>
<evidence type="ECO:0000313" key="3">
    <source>
        <dbReference type="Proteomes" id="UP000199476"/>
    </source>
</evidence>
<reference evidence="2 3" key="1">
    <citation type="submission" date="2016-10" db="EMBL/GenBank/DDBJ databases">
        <authorList>
            <person name="de Groot N.N."/>
        </authorList>
    </citation>
    <scope>NUCLEOTIDE SEQUENCE [LARGE SCALE GENOMIC DNA]</scope>
    <source>
        <strain evidence="2 3">SLAS-1</strain>
    </source>
</reference>
<feature type="transmembrane region" description="Helical" evidence="1">
    <location>
        <begin position="124"/>
        <end position="142"/>
    </location>
</feature>
<feature type="transmembrane region" description="Helical" evidence="1">
    <location>
        <begin position="296"/>
        <end position="317"/>
    </location>
</feature>
<feature type="transmembrane region" description="Helical" evidence="1">
    <location>
        <begin position="227"/>
        <end position="250"/>
    </location>
</feature>
<organism evidence="2 3">
    <name type="scientific">Halarsenatibacter silvermanii</name>
    <dbReference type="NCBI Taxonomy" id="321763"/>
    <lineage>
        <taxon>Bacteria</taxon>
        <taxon>Bacillati</taxon>
        <taxon>Bacillota</taxon>
        <taxon>Clostridia</taxon>
        <taxon>Halanaerobiales</taxon>
        <taxon>Halarsenatibacteraceae</taxon>
        <taxon>Halarsenatibacter</taxon>
    </lineage>
</organism>
<dbReference type="RefSeq" id="WP_089762275.1">
    <property type="nucleotide sequence ID" value="NZ_FNGO01000039.1"/>
</dbReference>
<keyword evidence="1" id="KW-0812">Transmembrane</keyword>
<dbReference type="EMBL" id="FNGO01000039">
    <property type="protein sequence ID" value="SDM46466.1"/>
    <property type="molecule type" value="Genomic_DNA"/>
</dbReference>
<evidence type="ECO:0000256" key="1">
    <source>
        <dbReference type="SAM" id="Phobius"/>
    </source>
</evidence>
<keyword evidence="1" id="KW-1133">Transmembrane helix</keyword>
<name>A0A1G9TFG1_9FIRM</name>